<dbReference type="RefSeq" id="WP_262139433.1">
    <property type="nucleotide sequence ID" value="NZ_CP106879.1"/>
</dbReference>
<accession>A0A9Q9P8J5</accession>
<organism evidence="3 4">
    <name type="scientific">Curtobacterium poinsettiae</name>
    <dbReference type="NCBI Taxonomy" id="159612"/>
    <lineage>
        <taxon>Bacteria</taxon>
        <taxon>Bacillati</taxon>
        <taxon>Actinomycetota</taxon>
        <taxon>Actinomycetes</taxon>
        <taxon>Micrococcales</taxon>
        <taxon>Microbacteriaceae</taxon>
        <taxon>Curtobacterium</taxon>
    </lineage>
</organism>
<feature type="region of interest" description="Disordered" evidence="1">
    <location>
        <begin position="1"/>
        <end position="43"/>
    </location>
</feature>
<evidence type="ECO:0000313" key="4">
    <source>
        <dbReference type="Proteomes" id="UP001062223"/>
    </source>
</evidence>
<evidence type="ECO:0000256" key="2">
    <source>
        <dbReference type="SAM" id="Phobius"/>
    </source>
</evidence>
<proteinExistence type="predicted"/>
<dbReference type="Proteomes" id="UP001062223">
    <property type="component" value="Chromosome"/>
</dbReference>
<name>A0A9Q9P8J5_9MICO</name>
<feature type="transmembrane region" description="Helical" evidence="2">
    <location>
        <begin position="60"/>
        <end position="80"/>
    </location>
</feature>
<keyword evidence="2" id="KW-1133">Transmembrane helix</keyword>
<dbReference type="KEGG" id="cpoi:OE229_01660"/>
<keyword evidence="2" id="KW-0472">Membrane</keyword>
<dbReference type="EMBL" id="CP106879">
    <property type="protein sequence ID" value="UYC81195.1"/>
    <property type="molecule type" value="Genomic_DNA"/>
</dbReference>
<gene>
    <name evidence="3" type="ORF">OE229_01660</name>
</gene>
<dbReference type="AlphaFoldDB" id="A0A9Q9P8J5"/>
<feature type="transmembrane region" description="Helical" evidence="2">
    <location>
        <begin position="86"/>
        <end position="105"/>
    </location>
</feature>
<evidence type="ECO:0000313" key="3">
    <source>
        <dbReference type="EMBL" id="UYC81195.1"/>
    </source>
</evidence>
<protein>
    <submittedName>
        <fullName evidence="3">Uncharacterized protein</fullName>
    </submittedName>
</protein>
<reference evidence="3" key="1">
    <citation type="submission" date="2022-09" db="EMBL/GenBank/DDBJ databases">
        <title>Taxonomy of Curtobacterium flaccumfaciens.</title>
        <authorList>
            <person name="Osdaghi E."/>
            <person name="Taghavi S.M."/>
            <person name="Hamidizade M."/>
            <person name="Abachi H."/>
            <person name="Fazliarab A."/>
            <person name="Baeyen S."/>
            <person name="Portier P."/>
            <person name="Van Vaerenbergh J."/>
            <person name="Jacques M.-A."/>
        </authorList>
    </citation>
    <scope>NUCLEOTIDE SEQUENCE</scope>
    <source>
        <strain evidence="3">AGQB46</strain>
    </source>
</reference>
<sequence length="211" mass="22513">MTADTMSVPTARLADPDTRRAGTRPTRSARASRPSRAAHPSRAALPFHADRDTAPTWMRVVGTTLLLGGAGLSAAVLGWPGDAPEVALLVPALLAVALGSLLLLARAGFTVTERHVTLHFRPLPPRRIPRRRITDVRLVEADAATYGGVGLRIRRGERALILTPGLGIELTDDRGRVTFVRTRRPEDAFRALAGLPGGPGGADHGERERLG</sequence>
<feature type="compositionally biased region" description="Low complexity" evidence="1">
    <location>
        <begin position="23"/>
        <end position="43"/>
    </location>
</feature>
<keyword evidence="2" id="KW-0812">Transmembrane</keyword>
<evidence type="ECO:0000256" key="1">
    <source>
        <dbReference type="SAM" id="MobiDB-lite"/>
    </source>
</evidence>